<evidence type="ECO:0000313" key="7">
    <source>
        <dbReference type="EMBL" id="KAJ9615497.1"/>
    </source>
</evidence>
<dbReference type="GO" id="GO:0071949">
    <property type="term" value="F:FAD binding"/>
    <property type="evidence" value="ECO:0007669"/>
    <property type="project" value="InterPro"/>
</dbReference>
<evidence type="ECO:0000256" key="1">
    <source>
        <dbReference type="ARBA" id="ARBA00007992"/>
    </source>
</evidence>
<evidence type="ECO:0000256" key="3">
    <source>
        <dbReference type="ARBA" id="ARBA00022827"/>
    </source>
</evidence>
<evidence type="ECO:0000259" key="6">
    <source>
        <dbReference type="Pfam" id="PF01494"/>
    </source>
</evidence>
<name>A0AA38XL53_9EURO</name>
<dbReference type="InterPro" id="IPR002938">
    <property type="entry name" value="FAD-bd"/>
</dbReference>
<keyword evidence="3" id="KW-0274">FAD</keyword>
<dbReference type="SUPFAM" id="SSF51905">
    <property type="entry name" value="FAD/NAD(P)-binding domain"/>
    <property type="match status" value="1"/>
</dbReference>
<dbReference type="Pfam" id="PF01494">
    <property type="entry name" value="FAD_binding_3"/>
    <property type="match status" value="1"/>
</dbReference>
<evidence type="ECO:0000256" key="5">
    <source>
        <dbReference type="ARBA" id="ARBA00023033"/>
    </source>
</evidence>
<comment type="caution">
    <text evidence="7">The sequence shown here is derived from an EMBL/GenBank/DDBJ whole genome shotgun (WGS) entry which is preliminary data.</text>
</comment>
<keyword evidence="2" id="KW-0285">Flavoprotein</keyword>
<accession>A0AA38XL53</accession>
<sequence length="428" mass="46892">MLSVAIAGAGVTGLATAFAFARYGHKVDVYERKTEEVFANEGGAGIQLQPNAMHILDAWGVNISAVGHVSGGVVIRRYDSGEPLGVFEPAVGYQVFVLRSDFRRAMLSQALAQGVKIHFGIDIVDIDASKPSLVLKDGVEIRPDLIIGADGHRSKIRQSLFPSVKLEVQPECTYQMQVPFGALHSDAIKKTINDPIASITLGPGTYIVTSPVPSRTTLDLQFFQADAGGAEDPDRYYTFIPDMTHLRERYRGFGGIIPEALSWAKEAWEWRITECSAPSWASENGRVVLGGDAVHAMRPASGQGAGMCIEDAAVLGELFRNVSSNDGKKIEALAKIYQQLRKPRTDRCHERAEYMQTSFTLPDGKTQQKRDAALRHAGKKKASLPLRGDSEAHPMSHDFDNWLEQYDAIKEARDALRRAGWSDVAAKL</sequence>
<dbReference type="GO" id="GO:0004497">
    <property type="term" value="F:monooxygenase activity"/>
    <property type="evidence" value="ECO:0007669"/>
    <property type="project" value="UniProtKB-KW"/>
</dbReference>
<dbReference type="PANTHER" id="PTHR13789:SF147">
    <property type="entry name" value="PUTATIVE (AFU_ORTHOLOGUE AFUA_2G01950)-RELATED"/>
    <property type="match status" value="1"/>
</dbReference>
<dbReference type="InterPro" id="IPR036188">
    <property type="entry name" value="FAD/NAD-bd_sf"/>
</dbReference>
<keyword evidence="5" id="KW-0503">Monooxygenase</keyword>
<comment type="similarity">
    <text evidence="1">Belongs to the paxM FAD-dependent monooxygenase family.</text>
</comment>
<proteinExistence type="inferred from homology"/>
<evidence type="ECO:0000313" key="8">
    <source>
        <dbReference type="Proteomes" id="UP001172673"/>
    </source>
</evidence>
<organism evidence="7 8">
    <name type="scientific">Cladophialophora chaetospira</name>
    <dbReference type="NCBI Taxonomy" id="386627"/>
    <lineage>
        <taxon>Eukaryota</taxon>
        <taxon>Fungi</taxon>
        <taxon>Dikarya</taxon>
        <taxon>Ascomycota</taxon>
        <taxon>Pezizomycotina</taxon>
        <taxon>Eurotiomycetes</taxon>
        <taxon>Chaetothyriomycetidae</taxon>
        <taxon>Chaetothyriales</taxon>
        <taxon>Herpotrichiellaceae</taxon>
        <taxon>Cladophialophora</taxon>
    </lineage>
</organism>
<dbReference type="InterPro" id="IPR050493">
    <property type="entry name" value="FAD-dep_Monooxygenase_BioMet"/>
</dbReference>
<dbReference type="AlphaFoldDB" id="A0AA38XL53"/>
<feature type="domain" description="FAD-binding" evidence="6">
    <location>
        <begin position="2"/>
        <end position="350"/>
    </location>
</feature>
<reference evidence="7" key="1">
    <citation type="submission" date="2022-10" db="EMBL/GenBank/DDBJ databases">
        <title>Culturing micro-colonial fungi from biological soil crusts in the Mojave desert and describing Neophaeococcomyces mojavensis, and introducing the new genera and species Taxawa tesnikishii.</title>
        <authorList>
            <person name="Kurbessoian T."/>
            <person name="Stajich J.E."/>
        </authorList>
    </citation>
    <scope>NUCLEOTIDE SEQUENCE</scope>
    <source>
        <strain evidence="7">TK_41</strain>
    </source>
</reference>
<dbReference type="Proteomes" id="UP001172673">
    <property type="component" value="Unassembled WGS sequence"/>
</dbReference>
<evidence type="ECO:0000256" key="4">
    <source>
        <dbReference type="ARBA" id="ARBA00023002"/>
    </source>
</evidence>
<evidence type="ECO:0000256" key="2">
    <source>
        <dbReference type="ARBA" id="ARBA00022630"/>
    </source>
</evidence>
<dbReference type="PANTHER" id="PTHR13789">
    <property type="entry name" value="MONOOXYGENASE"/>
    <property type="match status" value="1"/>
</dbReference>
<dbReference type="Gene3D" id="3.50.50.60">
    <property type="entry name" value="FAD/NAD(P)-binding domain"/>
    <property type="match status" value="1"/>
</dbReference>
<keyword evidence="8" id="KW-1185">Reference proteome</keyword>
<protein>
    <recommendedName>
        <fullName evidence="6">FAD-binding domain-containing protein</fullName>
    </recommendedName>
</protein>
<gene>
    <name evidence="7" type="ORF">H2200_001572</name>
</gene>
<dbReference type="EMBL" id="JAPDRK010000002">
    <property type="protein sequence ID" value="KAJ9615497.1"/>
    <property type="molecule type" value="Genomic_DNA"/>
</dbReference>
<keyword evidence="4" id="KW-0560">Oxidoreductase</keyword>
<dbReference type="PRINTS" id="PR00420">
    <property type="entry name" value="RNGMNOXGNASE"/>
</dbReference>